<sequence length="413" mass="46566">MTIIETTLTFPDPVRPRFYRIRLDGRRLIRTAWSTGRSPRETVKELDVDYDHQAHQVFGSLRDKKMREGFCRVADAADAARGDVVLEFLVPNRCPADAFDLSPDGRTLVVGTMLKEAYGAEIHLVDVATGRRRLVHAEPPGKGQTFLHRVLFDADGERIIYALNGETRLLDPASGRHQVLAAYQQYKDAQFNPFRMRPAWNRDHTRLLVFDHGDRVRVLDREWNTVFETHAEATLFECWDGALSPSGRLLALSRSKGRQYDDSDPMVTEIEVWDLEKGTVRQRIPIPVGQPVNKVGFDPTETLVLACPWYDGGPGAYSLDTTTLAWHFSDPVQPDRWALCYGWDYSPDGTTLAIGRRACTDVVDTATREIDPAFRQSWPETGLTGRTERVRISADGTLVASGGDSGRILIRRL</sequence>
<evidence type="ECO:0000313" key="2">
    <source>
        <dbReference type="Proteomes" id="UP000236723"/>
    </source>
</evidence>
<name>A0A1H5Z4N8_9ACTN</name>
<dbReference type="AlphaFoldDB" id="A0A1H5Z4N8"/>
<dbReference type="EMBL" id="FNVO01000004">
    <property type="protein sequence ID" value="SEG31509.1"/>
    <property type="molecule type" value="Genomic_DNA"/>
</dbReference>
<protein>
    <recommendedName>
        <fullName evidence="3">WD40-like Beta Propeller Repeat</fullName>
    </recommendedName>
</protein>
<evidence type="ECO:0000313" key="1">
    <source>
        <dbReference type="EMBL" id="SEG31509.1"/>
    </source>
</evidence>
<dbReference type="OrthoDB" id="414967at2"/>
<evidence type="ECO:0008006" key="3">
    <source>
        <dbReference type="Google" id="ProtNLM"/>
    </source>
</evidence>
<dbReference type="Proteomes" id="UP000236723">
    <property type="component" value="Unassembled WGS sequence"/>
</dbReference>
<proteinExistence type="predicted"/>
<reference evidence="2" key="1">
    <citation type="submission" date="2016-10" db="EMBL/GenBank/DDBJ databases">
        <authorList>
            <person name="Varghese N."/>
            <person name="Submissions S."/>
        </authorList>
    </citation>
    <scope>NUCLEOTIDE SEQUENCE [LARGE SCALE GENOMIC DNA]</scope>
    <source>
        <strain evidence="2">DSM 43163</strain>
    </source>
</reference>
<dbReference type="Gene3D" id="2.130.10.10">
    <property type="entry name" value="YVTN repeat-like/Quinoprotein amine dehydrogenase"/>
    <property type="match status" value="2"/>
</dbReference>
<keyword evidence="2" id="KW-1185">Reference proteome</keyword>
<dbReference type="InterPro" id="IPR015943">
    <property type="entry name" value="WD40/YVTN_repeat-like_dom_sf"/>
</dbReference>
<gene>
    <name evidence="1" type="ORF">SAMN04489712_104361</name>
</gene>
<dbReference type="SUPFAM" id="SSF82171">
    <property type="entry name" value="DPP6 N-terminal domain-like"/>
    <property type="match status" value="1"/>
</dbReference>
<organism evidence="1 2">
    <name type="scientific">Thermomonospora echinospora</name>
    <dbReference type="NCBI Taxonomy" id="1992"/>
    <lineage>
        <taxon>Bacteria</taxon>
        <taxon>Bacillati</taxon>
        <taxon>Actinomycetota</taxon>
        <taxon>Actinomycetes</taxon>
        <taxon>Streptosporangiales</taxon>
        <taxon>Thermomonosporaceae</taxon>
        <taxon>Thermomonospora</taxon>
    </lineage>
</organism>
<accession>A0A1H5Z4N8</accession>